<dbReference type="EMBL" id="CP039351">
    <property type="protein sequence ID" value="QCE00434.1"/>
    <property type="molecule type" value="Genomic_DNA"/>
</dbReference>
<dbReference type="Proteomes" id="UP000501690">
    <property type="component" value="Linkage Group LG7"/>
</dbReference>
<accession>A0A4D6MI26</accession>
<evidence type="ECO:0000313" key="1">
    <source>
        <dbReference type="EMBL" id="QCE00434.1"/>
    </source>
</evidence>
<keyword evidence="2" id="KW-1185">Reference proteome</keyword>
<sequence length="146" mass="16258">MRTRNANHAATGGNFENICSNANAKCKPRCHFSCHSFTILPFLSILKGAREACKDEGTTSDNHEHNSLKTTPLGEENETLTRMRGVTTRCYNGPDKTLVLADVVAGDCWTHGSDMEAGPRWLVQGRRWNCEALVLVLRKKETKLRA</sequence>
<evidence type="ECO:0000313" key="2">
    <source>
        <dbReference type="Proteomes" id="UP000501690"/>
    </source>
</evidence>
<protein>
    <submittedName>
        <fullName evidence="1">Uncharacterized protein</fullName>
    </submittedName>
</protein>
<dbReference type="AlphaFoldDB" id="A0A4D6MI26"/>
<name>A0A4D6MI26_VIGUN</name>
<reference evidence="1 2" key="1">
    <citation type="submission" date="2019-04" db="EMBL/GenBank/DDBJ databases">
        <title>An improved genome assembly and genetic linkage map for asparagus bean, Vigna unguiculata ssp. sesquipedialis.</title>
        <authorList>
            <person name="Xia Q."/>
            <person name="Zhang R."/>
            <person name="Dong Y."/>
        </authorList>
    </citation>
    <scope>NUCLEOTIDE SEQUENCE [LARGE SCALE GENOMIC DNA]</scope>
    <source>
        <tissue evidence="1">Leaf</tissue>
    </source>
</reference>
<proteinExistence type="predicted"/>
<gene>
    <name evidence="1" type="ORF">DEO72_LG7g1724</name>
</gene>
<organism evidence="1 2">
    <name type="scientific">Vigna unguiculata</name>
    <name type="common">Cowpea</name>
    <dbReference type="NCBI Taxonomy" id="3917"/>
    <lineage>
        <taxon>Eukaryota</taxon>
        <taxon>Viridiplantae</taxon>
        <taxon>Streptophyta</taxon>
        <taxon>Embryophyta</taxon>
        <taxon>Tracheophyta</taxon>
        <taxon>Spermatophyta</taxon>
        <taxon>Magnoliopsida</taxon>
        <taxon>eudicotyledons</taxon>
        <taxon>Gunneridae</taxon>
        <taxon>Pentapetalae</taxon>
        <taxon>rosids</taxon>
        <taxon>fabids</taxon>
        <taxon>Fabales</taxon>
        <taxon>Fabaceae</taxon>
        <taxon>Papilionoideae</taxon>
        <taxon>50 kb inversion clade</taxon>
        <taxon>NPAAA clade</taxon>
        <taxon>indigoferoid/millettioid clade</taxon>
        <taxon>Phaseoleae</taxon>
        <taxon>Vigna</taxon>
    </lineage>
</organism>